<reference evidence="5 6" key="1">
    <citation type="submission" date="2022-11" db="EMBL/GenBank/DDBJ databases">
        <title>Haliovirga abyssi gen. nov., sp. nov., a mesophilic fermentative bacterium isolated from the Iheya North hydrothermal field and the proposal of Haliovirgaceae fam. nov.</title>
        <authorList>
            <person name="Miyazaki U."/>
            <person name="Tame A."/>
            <person name="Miyazaki J."/>
            <person name="Takai K."/>
            <person name="Sawayama S."/>
            <person name="Kitajima M."/>
            <person name="Okamoto A."/>
            <person name="Nakagawa S."/>
        </authorList>
    </citation>
    <scope>NUCLEOTIDE SEQUENCE [LARGE SCALE GENOMIC DNA]</scope>
    <source>
        <strain evidence="5 6">IC12</strain>
    </source>
</reference>
<dbReference type="RefSeq" id="WP_307903707.1">
    <property type="nucleotide sequence ID" value="NZ_AP027059.1"/>
</dbReference>
<dbReference type="SUPFAM" id="SSF53822">
    <property type="entry name" value="Periplasmic binding protein-like I"/>
    <property type="match status" value="1"/>
</dbReference>
<dbReference type="InterPro" id="IPR028082">
    <property type="entry name" value="Peripla_BP_I"/>
</dbReference>
<evidence type="ECO:0000256" key="3">
    <source>
        <dbReference type="ARBA" id="ARBA00023163"/>
    </source>
</evidence>
<evidence type="ECO:0000259" key="4">
    <source>
        <dbReference type="PROSITE" id="PS50932"/>
    </source>
</evidence>
<dbReference type="Pfam" id="PF13377">
    <property type="entry name" value="Peripla_BP_3"/>
    <property type="match status" value="1"/>
</dbReference>
<keyword evidence="3" id="KW-0804">Transcription</keyword>
<sequence>MRITIKDIAKIAGVDHSTVSRSLNDSPRVSKKTKEKIKKIAEELGFEFNHNARALSSQKTGTVGLIYPETYEQTGTSLFLAYLLKNIQRIFEKHSLDVIIKFPKNKFTNESNIKKIISQRKVDGLIIASPDILPEDWEYINKFNIPVTFLHFRPKYFHSDKIDYVYTDHKKGGYMATKYLLNLGHKKIITITDEMYDTQFQDRTHGYQEALEEVGYKLKAENVFKCKTSFEAGYELAKENLEEFKNADAIFAQTDIVALGIQEYLKSKDVKIPQDVSIIGYDGLEIGEFFSPKLTTILQPKDKLADLACERLVELLKERKEGIYLHKILEPKLLIRESCVEKK</sequence>
<dbReference type="AlphaFoldDB" id="A0AAU9DH80"/>
<dbReference type="KEGG" id="haby:HLVA_14260"/>
<evidence type="ECO:0000256" key="1">
    <source>
        <dbReference type="ARBA" id="ARBA00023015"/>
    </source>
</evidence>
<evidence type="ECO:0000313" key="5">
    <source>
        <dbReference type="EMBL" id="BDU50857.1"/>
    </source>
</evidence>
<gene>
    <name evidence="5" type="ORF">HLVA_14260</name>
</gene>
<organism evidence="5 6">
    <name type="scientific">Haliovirga abyssi</name>
    <dbReference type="NCBI Taxonomy" id="2996794"/>
    <lineage>
        <taxon>Bacteria</taxon>
        <taxon>Fusobacteriati</taxon>
        <taxon>Fusobacteriota</taxon>
        <taxon>Fusobacteriia</taxon>
        <taxon>Fusobacteriales</taxon>
        <taxon>Haliovirgaceae</taxon>
        <taxon>Haliovirga</taxon>
    </lineage>
</organism>
<name>A0AAU9DH80_9FUSO</name>
<dbReference type="GO" id="GO:0000976">
    <property type="term" value="F:transcription cis-regulatory region binding"/>
    <property type="evidence" value="ECO:0007669"/>
    <property type="project" value="TreeGrafter"/>
</dbReference>
<keyword evidence="6" id="KW-1185">Reference proteome</keyword>
<dbReference type="CDD" id="cd06267">
    <property type="entry name" value="PBP1_LacI_sugar_binding-like"/>
    <property type="match status" value="1"/>
</dbReference>
<feature type="domain" description="HTH lacI-type" evidence="4">
    <location>
        <begin position="3"/>
        <end position="57"/>
    </location>
</feature>
<dbReference type="InterPro" id="IPR000843">
    <property type="entry name" value="HTH_LacI"/>
</dbReference>
<dbReference type="InterPro" id="IPR046335">
    <property type="entry name" value="LacI/GalR-like_sensor"/>
</dbReference>
<keyword evidence="1" id="KW-0805">Transcription regulation</keyword>
<dbReference type="PROSITE" id="PS50932">
    <property type="entry name" value="HTH_LACI_2"/>
    <property type="match status" value="1"/>
</dbReference>
<dbReference type="CDD" id="cd01392">
    <property type="entry name" value="HTH_LacI"/>
    <property type="match status" value="1"/>
</dbReference>
<dbReference type="PANTHER" id="PTHR30146">
    <property type="entry name" value="LACI-RELATED TRANSCRIPTIONAL REPRESSOR"/>
    <property type="match status" value="1"/>
</dbReference>
<dbReference type="Gene3D" id="1.10.260.40">
    <property type="entry name" value="lambda repressor-like DNA-binding domains"/>
    <property type="match status" value="1"/>
</dbReference>
<evidence type="ECO:0000256" key="2">
    <source>
        <dbReference type="ARBA" id="ARBA00023125"/>
    </source>
</evidence>
<keyword evidence="2" id="KW-0238">DNA-binding</keyword>
<dbReference type="Gene3D" id="3.40.50.2300">
    <property type="match status" value="2"/>
</dbReference>
<accession>A0AAU9DH80</accession>
<dbReference type="SMART" id="SM00354">
    <property type="entry name" value="HTH_LACI"/>
    <property type="match status" value="1"/>
</dbReference>
<protein>
    <submittedName>
        <fullName evidence="5">LacI family transcriptional regulator</fullName>
    </submittedName>
</protein>
<proteinExistence type="predicted"/>
<dbReference type="Pfam" id="PF00356">
    <property type="entry name" value="LacI"/>
    <property type="match status" value="1"/>
</dbReference>
<dbReference type="InterPro" id="IPR010982">
    <property type="entry name" value="Lambda_DNA-bd_dom_sf"/>
</dbReference>
<dbReference type="SUPFAM" id="SSF47413">
    <property type="entry name" value="lambda repressor-like DNA-binding domains"/>
    <property type="match status" value="1"/>
</dbReference>
<dbReference type="Proteomes" id="UP001321582">
    <property type="component" value="Chromosome"/>
</dbReference>
<evidence type="ECO:0000313" key="6">
    <source>
        <dbReference type="Proteomes" id="UP001321582"/>
    </source>
</evidence>
<dbReference type="PANTHER" id="PTHR30146:SF109">
    <property type="entry name" value="HTH-TYPE TRANSCRIPTIONAL REGULATOR GALS"/>
    <property type="match status" value="1"/>
</dbReference>
<dbReference type="GO" id="GO:0003700">
    <property type="term" value="F:DNA-binding transcription factor activity"/>
    <property type="evidence" value="ECO:0007669"/>
    <property type="project" value="TreeGrafter"/>
</dbReference>
<dbReference type="EMBL" id="AP027059">
    <property type="protein sequence ID" value="BDU50857.1"/>
    <property type="molecule type" value="Genomic_DNA"/>
</dbReference>